<feature type="compositionally biased region" description="Polar residues" evidence="2">
    <location>
        <begin position="477"/>
        <end position="495"/>
    </location>
</feature>
<feature type="compositionally biased region" description="Low complexity" evidence="2">
    <location>
        <begin position="457"/>
        <end position="475"/>
    </location>
</feature>
<reference evidence="3" key="1">
    <citation type="journal article" date="2020" name="Fungal Divers.">
        <title>Resolving the Mortierellaceae phylogeny through synthesis of multi-gene phylogenetics and phylogenomics.</title>
        <authorList>
            <person name="Vandepol N."/>
            <person name="Liber J."/>
            <person name="Desiro A."/>
            <person name="Na H."/>
            <person name="Kennedy M."/>
            <person name="Barry K."/>
            <person name="Grigoriev I.V."/>
            <person name="Miller A.N."/>
            <person name="O'Donnell K."/>
            <person name="Stajich J.E."/>
            <person name="Bonito G."/>
        </authorList>
    </citation>
    <scope>NUCLEOTIDE SEQUENCE</scope>
    <source>
        <strain evidence="3">MES-2147</strain>
    </source>
</reference>
<feature type="region of interest" description="Disordered" evidence="2">
    <location>
        <begin position="136"/>
        <end position="158"/>
    </location>
</feature>
<keyword evidence="1" id="KW-0175">Coiled coil</keyword>
<feature type="region of interest" description="Disordered" evidence="2">
    <location>
        <begin position="32"/>
        <end position="53"/>
    </location>
</feature>
<gene>
    <name evidence="3" type="ORF">BGZ65_005352</name>
</gene>
<evidence type="ECO:0000256" key="2">
    <source>
        <dbReference type="SAM" id="MobiDB-lite"/>
    </source>
</evidence>
<evidence type="ECO:0000313" key="4">
    <source>
        <dbReference type="Proteomes" id="UP000749646"/>
    </source>
</evidence>
<feature type="region of interest" description="Disordered" evidence="2">
    <location>
        <begin position="455"/>
        <end position="495"/>
    </location>
</feature>
<protein>
    <submittedName>
        <fullName evidence="3">Uncharacterized protein</fullName>
    </submittedName>
</protein>
<feature type="compositionally biased region" description="Acidic residues" evidence="2">
    <location>
        <begin position="148"/>
        <end position="158"/>
    </location>
</feature>
<feature type="non-terminal residue" evidence="3">
    <location>
        <position position="1"/>
    </location>
</feature>
<evidence type="ECO:0000313" key="3">
    <source>
        <dbReference type="EMBL" id="KAF9930460.1"/>
    </source>
</evidence>
<feature type="coiled-coil region" evidence="1">
    <location>
        <begin position="260"/>
        <end position="287"/>
    </location>
</feature>
<dbReference type="OrthoDB" id="438553at2759"/>
<proteinExistence type="predicted"/>
<accession>A0A9P6IM34</accession>
<comment type="caution">
    <text evidence="3">The sequence shown here is derived from an EMBL/GenBank/DDBJ whole genome shotgun (WGS) entry which is preliminary data.</text>
</comment>
<keyword evidence="4" id="KW-1185">Reference proteome</keyword>
<dbReference type="AlphaFoldDB" id="A0A9P6IM34"/>
<evidence type="ECO:0000256" key="1">
    <source>
        <dbReference type="SAM" id="Coils"/>
    </source>
</evidence>
<dbReference type="EMBL" id="JAAAHW010010117">
    <property type="protein sequence ID" value="KAF9930460.1"/>
    <property type="molecule type" value="Genomic_DNA"/>
</dbReference>
<name>A0A9P6IM34_9FUNG</name>
<sequence length="495" mass="54433">MVANALASNSVRLGAAVLASSVVLYVIWAATSSSSDPKPPSAPPANFTRTTPTRKNTRIVINEDGTEQEIEEVVEISFMKTETTTVTTAQETVSQTDSSAEVTVGEAVIVEAAVVAESSERTLPKETEISLIKERVENASTEALSPETADDDDDDDYDDDDVVVVEEVSRELHHLAGGSQVTTVHKHEIQKDENQPAFVSLIHSQAEIIEEPELKEEKEDQEEWTMLESQVLMKVEEETGDEDQKPIQKAATQVSLTLSSESADEALEQEEEEKIEHVNNVIVEEQQIVLEEHQTVVASHTDSEVEEREEAVAEISISTSTTTTTTITMDDEQNSTLETRTTRAYTKLKEQEVEEYEESEDSLELDEQKAAEVDAMVNDDHDQVHEENVVPVTHNEGYAQEIRVDTTFYHAQPLDSLLSPKKTGSTEEFPGQREAAERIDKALAIAEAASPYSSVKSLIAPSSPSPQSSSPLIAPTTPVTIEETINGQSNDIREK</sequence>
<organism evidence="3 4">
    <name type="scientific">Modicella reniformis</name>
    <dbReference type="NCBI Taxonomy" id="1440133"/>
    <lineage>
        <taxon>Eukaryota</taxon>
        <taxon>Fungi</taxon>
        <taxon>Fungi incertae sedis</taxon>
        <taxon>Mucoromycota</taxon>
        <taxon>Mortierellomycotina</taxon>
        <taxon>Mortierellomycetes</taxon>
        <taxon>Mortierellales</taxon>
        <taxon>Mortierellaceae</taxon>
        <taxon>Modicella</taxon>
    </lineage>
</organism>
<dbReference type="Proteomes" id="UP000749646">
    <property type="component" value="Unassembled WGS sequence"/>
</dbReference>